<evidence type="ECO:0000313" key="2">
    <source>
        <dbReference type="Proteomes" id="UP000784294"/>
    </source>
</evidence>
<proteinExistence type="predicted"/>
<gene>
    <name evidence="1" type="ORF">PXEA_LOCUS10318</name>
</gene>
<dbReference type="InterPro" id="IPR027267">
    <property type="entry name" value="AH/BAR_dom_sf"/>
</dbReference>
<evidence type="ECO:0000313" key="1">
    <source>
        <dbReference type="EMBL" id="VEL16878.1"/>
    </source>
</evidence>
<sequence length="171" mass="18445">MVSDVPSVLKLEVLVSADEDLKLSDTLRYYTADSGAAKQLLYRRARALADYENANRTLDKVRIRANAQAAAAGGGSVSSGGQNVASAAAAAVAASMSSATAGSAVTAIATLATAEQSQIKAYERFNDISEQARKGEIKGYLKYGFFPKNWNMAARYTDYYRTRQGREYEFS</sequence>
<accession>A0A3S5B9K7</accession>
<reference evidence="1" key="1">
    <citation type="submission" date="2018-11" db="EMBL/GenBank/DDBJ databases">
        <authorList>
            <consortium name="Pathogen Informatics"/>
        </authorList>
    </citation>
    <scope>NUCLEOTIDE SEQUENCE</scope>
</reference>
<dbReference type="EMBL" id="CAAALY010030225">
    <property type="protein sequence ID" value="VEL16878.1"/>
    <property type="molecule type" value="Genomic_DNA"/>
</dbReference>
<comment type="caution">
    <text evidence="1">The sequence shown here is derived from an EMBL/GenBank/DDBJ whole genome shotgun (WGS) entry which is preliminary data.</text>
</comment>
<dbReference type="PANTHER" id="PTHR45850:SF1">
    <property type="entry name" value="SORTING NEXIN 6, ISOFORM B"/>
    <property type="match status" value="1"/>
</dbReference>
<protein>
    <submittedName>
        <fullName evidence="1">Uncharacterized protein</fullName>
    </submittedName>
</protein>
<dbReference type="Proteomes" id="UP000784294">
    <property type="component" value="Unassembled WGS sequence"/>
</dbReference>
<name>A0A3S5B9K7_9PLAT</name>
<dbReference type="AlphaFoldDB" id="A0A3S5B9K7"/>
<dbReference type="OrthoDB" id="9976382at2759"/>
<organism evidence="1 2">
    <name type="scientific">Protopolystoma xenopodis</name>
    <dbReference type="NCBI Taxonomy" id="117903"/>
    <lineage>
        <taxon>Eukaryota</taxon>
        <taxon>Metazoa</taxon>
        <taxon>Spiralia</taxon>
        <taxon>Lophotrochozoa</taxon>
        <taxon>Platyhelminthes</taxon>
        <taxon>Monogenea</taxon>
        <taxon>Polyopisthocotylea</taxon>
        <taxon>Polystomatidea</taxon>
        <taxon>Polystomatidae</taxon>
        <taxon>Protopolystoma</taxon>
    </lineage>
</organism>
<dbReference type="PANTHER" id="PTHR45850">
    <property type="entry name" value="SORTING NEXIN FAMILY MEMBER"/>
    <property type="match status" value="1"/>
</dbReference>
<dbReference type="Gene3D" id="1.20.1270.60">
    <property type="entry name" value="Arfaptin homology (AH) domain/BAR domain"/>
    <property type="match status" value="1"/>
</dbReference>
<keyword evidence="2" id="KW-1185">Reference proteome</keyword>